<proteinExistence type="predicted"/>
<dbReference type="EMBL" id="QRKB01000001">
    <property type="protein sequence ID" value="RHH85243.1"/>
    <property type="molecule type" value="Genomic_DNA"/>
</dbReference>
<reference evidence="1 2" key="1">
    <citation type="submission" date="2018-08" db="EMBL/GenBank/DDBJ databases">
        <title>A genome reference for cultivated species of the human gut microbiota.</title>
        <authorList>
            <person name="Zou Y."/>
            <person name="Xue W."/>
            <person name="Luo G."/>
        </authorList>
    </citation>
    <scope>NUCLEOTIDE SEQUENCE [LARGE SCALE GENOMIC DNA]</scope>
    <source>
        <strain evidence="1 2">AM16-54</strain>
    </source>
</reference>
<evidence type="ECO:0000313" key="1">
    <source>
        <dbReference type="EMBL" id="RHH85243.1"/>
    </source>
</evidence>
<evidence type="ECO:0000313" key="2">
    <source>
        <dbReference type="Proteomes" id="UP000284548"/>
    </source>
</evidence>
<accession>A0A3R6HTY2</accession>
<dbReference type="RefSeq" id="WP_118253077.1">
    <property type="nucleotide sequence ID" value="NZ_QRKB01000001.1"/>
</dbReference>
<gene>
    <name evidence="1" type="ORF">DW192_00485</name>
</gene>
<dbReference type="Proteomes" id="UP000284548">
    <property type="component" value="Unassembled WGS sequence"/>
</dbReference>
<sequence length="94" mass="10891">MKKFKKSIEISTENISDVLQVPIVTSLYKTKNFKNPCLEGRSVPYDTIAVMYVHIEGFDSDFCIDQGNILALDICDTWYAFSRHGWEEHKNDEI</sequence>
<protein>
    <submittedName>
        <fullName evidence="1">Uncharacterized protein</fullName>
    </submittedName>
</protein>
<comment type="caution">
    <text evidence="1">The sequence shown here is derived from an EMBL/GenBank/DDBJ whole genome shotgun (WGS) entry which is preliminary data.</text>
</comment>
<dbReference type="AlphaFoldDB" id="A0A3R6HTY2"/>
<name>A0A3R6HTY2_9BACT</name>
<organism evidence="1 2">
    <name type="scientific">Segatella copri</name>
    <dbReference type="NCBI Taxonomy" id="165179"/>
    <lineage>
        <taxon>Bacteria</taxon>
        <taxon>Pseudomonadati</taxon>
        <taxon>Bacteroidota</taxon>
        <taxon>Bacteroidia</taxon>
        <taxon>Bacteroidales</taxon>
        <taxon>Prevotellaceae</taxon>
        <taxon>Segatella</taxon>
    </lineage>
</organism>